<protein>
    <recommendedName>
        <fullName evidence="9">TFIID subunit TAF5 NTD2 domain-containing protein</fullName>
    </recommendedName>
</protein>
<keyword evidence="11" id="KW-1185">Reference proteome</keyword>
<feature type="repeat" description="WD" evidence="7">
    <location>
        <begin position="549"/>
        <end position="590"/>
    </location>
</feature>
<dbReference type="GO" id="GO:0016251">
    <property type="term" value="F:RNA polymerase II general transcription initiation factor activity"/>
    <property type="evidence" value="ECO:0007669"/>
    <property type="project" value="TreeGrafter"/>
</dbReference>
<dbReference type="Gene3D" id="2.130.10.10">
    <property type="entry name" value="YVTN repeat-like/Quinoprotein amine dehydrogenase"/>
    <property type="match status" value="3"/>
</dbReference>
<dbReference type="AlphaFoldDB" id="A0A0B7MWW8"/>
<sequence length="673" mass="75033">MSVPSQQGDTPIDSPNRLNMPSNANVSQILQTYFQKKGFNQAELAFIQQQNIASEHNVLSLEQLAKKFSAETESMTSETLPEYIKMLKEDSHSGAGDLDAPFQEYQNLREWIHSALDLYKTDLSTILYPAFVHIFLHMMSKKLVDHALDFFQQYNGDHIETHHNDLEKLQEIRSPNDVQDNAIAKLYLSNKYNIRMPSIPFELFFQYIQDNKFINLIRIANQYLNIHIATSRLSLASAAGSAAAVEDGIAGHSNSQLDGFHRATDVALDGNQNEDEDAIDLNKVKEEATLESMQLDDIAAVPYRSTDIQAELDSLSDLRKRVSLGSAALPSVCIYTFHNTHDMLNCISISEDTTLVAGGFSESYIKVWSLQGKKLCNKSEKDQHQPGTTHKKLIGHAGPVYGVCFSHDNQYLISCSEDQTVCYKSHNYPIWDVDFGPHGFYFATASHDRTARLWSCDHVNPLRIFAGHLADVNTVRFHPNSKYVVTGSSDNTARLWDVQRGTCVRVFTGHTGSVNAVAVSPNGRLMASGGEDQSIMLWDLGSGKRLKTMTGHTGFIYTVSFNSDSTVLVSGGADGTVRAWDVKMGTPYEHANEIPNPKKSKYDRANGKQQNDKKEMDKSKSTTDMSKRKKGSLESIDHLSVFHTKNTPVYTVQFTQRNLCLAAGALSSPSHDL</sequence>
<dbReference type="InterPro" id="IPR037264">
    <property type="entry name" value="TFIID_NTD2_sf"/>
</dbReference>
<dbReference type="PRINTS" id="PR00320">
    <property type="entry name" value="GPROTEINBRPT"/>
</dbReference>
<organism evidence="10 11">
    <name type="scientific">Parasitella parasitica</name>
    <dbReference type="NCBI Taxonomy" id="35722"/>
    <lineage>
        <taxon>Eukaryota</taxon>
        <taxon>Fungi</taxon>
        <taxon>Fungi incertae sedis</taxon>
        <taxon>Mucoromycota</taxon>
        <taxon>Mucoromycotina</taxon>
        <taxon>Mucoromycetes</taxon>
        <taxon>Mucorales</taxon>
        <taxon>Mucorineae</taxon>
        <taxon>Mucoraceae</taxon>
        <taxon>Parasitella</taxon>
    </lineage>
</organism>
<dbReference type="InterPro" id="IPR036322">
    <property type="entry name" value="WD40_repeat_dom_sf"/>
</dbReference>
<dbReference type="PROSITE" id="PS00678">
    <property type="entry name" value="WD_REPEATS_1"/>
    <property type="match status" value="3"/>
</dbReference>
<dbReference type="Gene3D" id="1.25.40.500">
    <property type="entry name" value="TFIID subunit TAF5, NTD2 domain"/>
    <property type="match status" value="1"/>
</dbReference>
<evidence type="ECO:0000256" key="1">
    <source>
        <dbReference type="ARBA" id="ARBA00004123"/>
    </source>
</evidence>
<dbReference type="Proteomes" id="UP000054107">
    <property type="component" value="Unassembled WGS sequence"/>
</dbReference>
<dbReference type="Pfam" id="PF04494">
    <property type="entry name" value="TFIID_NTD2"/>
    <property type="match status" value="1"/>
</dbReference>
<feature type="repeat" description="WD" evidence="7">
    <location>
        <begin position="507"/>
        <end position="548"/>
    </location>
</feature>
<feature type="region of interest" description="Disordered" evidence="8">
    <location>
        <begin position="588"/>
        <end position="631"/>
    </location>
</feature>
<dbReference type="PANTHER" id="PTHR19879:SF1">
    <property type="entry name" value="CANNONBALL-RELATED"/>
    <property type="match status" value="1"/>
</dbReference>
<evidence type="ECO:0000259" key="9">
    <source>
        <dbReference type="Pfam" id="PF04494"/>
    </source>
</evidence>
<keyword evidence="6" id="KW-0539">Nucleus</keyword>
<name>A0A0B7MWW8_9FUNG</name>
<dbReference type="GO" id="GO:0005669">
    <property type="term" value="C:transcription factor TFIID complex"/>
    <property type="evidence" value="ECO:0007669"/>
    <property type="project" value="TreeGrafter"/>
</dbReference>
<feature type="compositionally biased region" description="Basic and acidic residues" evidence="8">
    <location>
        <begin position="600"/>
        <end position="621"/>
    </location>
</feature>
<accession>A0A0B7MWW8</accession>
<evidence type="ECO:0000256" key="8">
    <source>
        <dbReference type="SAM" id="MobiDB-lite"/>
    </source>
</evidence>
<dbReference type="EMBL" id="LN721931">
    <property type="protein sequence ID" value="CEP09597.1"/>
    <property type="molecule type" value="Genomic_DNA"/>
</dbReference>
<evidence type="ECO:0000256" key="6">
    <source>
        <dbReference type="ARBA" id="ARBA00023242"/>
    </source>
</evidence>
<dbReference type="InterPro" id="IPR007582">
    <property type="entry name" value="TFIID_NTD2"/>
</dbReference>
<evidence type="ECO:0000256" key="7">
    <source>
        <dbReference type="PROSITE-ProRule" id="PRU00221"/>
    </source>
</evidence>
<keyword evidence="3" id="KW-0677">Repeat</keyword>
<dbReference type="SMART" id="SM00320">
    <property type="entry name" value="WD40"/>
    <property type="match status" value="6"/>
</dbReference>
<evidence type="ECO:0000313" key="10">
    <source>
        <dbReference type="EMBL" id="CEP09597.1"/>
    </source>
</evidence>
<proteinExistence type="predicted"/>
<dbReference type="PROSITE" id="PS50294">
    <property type="entry name" value="WD_REPEATS_REGION"/>
    <property type="match status" value="4"/>
</dbReference>
<comment type="subcellular location">
    <subcellularLocation>
        <location evidence="1">Nucleus</location>
    </subcellularLocation>
</comment>
<dbReference type="InterPro" id="IPR015943">
    <property type="entry name" value="WD40/YVTN_repeat-like_dom_sf"/>
</dbReference>
<dbReference type="PROSITE" id="PS50082">
    <property type="entry name" value="WD_REPEATS_2"/>
    <property type="match status" value="5"/>
</dbReference>
<feature type="repeat" description="WD" evidence="7">
    <location>
        <begin position="465"/>
        <end position="506"/>
    </location>
</feature>
<keyword evidence="2 7" id="KW-0853">WD repeat</keyword>
<dbReference type="STRING" id="35722.A0A0B7MWW8"/>
<keyword evidence="5" id="KW-0804">Transcription</keyword>
<dbReference type="CDD" id="cd00200">
    <property type="entry name" value="WD40"/>
    <property type="match status" value="1"/>
</dbReference>
<feature type="domain" description="TFIID subunit TAF5 NTD2" evidence="9">
    <location>
        <begin position="102"/>
        <end position="224"/>
    </location>
</feature>
<keyword evidence="4" id="KW-0805">Transcription regulation</keyword>
<dbReference type="CDD" id="cd08044">
    <property type="entry name" value="TAF5_NTD2"/>
    <property type="match status" value="1"/>
</dbReference>
<dbReference type="OrthoDB" id="10266330at2759"/>
<evidence type="ECO:0000256" key="4">
    <source>
        <dbReference type="ARBA" id="ARBA00023015"/>
    </source>
</evidence>
<gene>
    <name evidence="10" type="primary">PARPA_03126.1 scaffold 6726</name>
</gene>
<dbReference type="PANTHER" id="PTHR19879">
    <property type="entry name" value="TRANSCRIPTION INITIATION FACTOR TFIID"/>
    <property type="match status" value="1"/>
</dbReference>
<evidence type="ECO:0000256" key="3">
    <source>
        <dbReference type="ARBA" id="ARBA00022737"/>
    </source>
</evidence>
<dbReference type="SUPFAM" id="SSF160897">
    <property type="entry name" value="Taf5 N-terminal domain-like"/>
    <property type="match status" value="1"/>
</dbReference>
<dbReference type="InterPro" id="IPR001680">
    <property type="entry name" value="WD40_rpt"/>
</dbReference>
<evidence type="ECO:0000313" key="11">
    <source>
        <dbReference type="Proteomes" id="UP000054107"/>
    </source>
</evidence>
<dbReference type="SUPFAM" id="SSF50978">
    <property type="entry name" value="WD40 repeat-like"/>
    <property type="match status" value="1"/>
</dbReference>
<dbReference type="GO" id="GO:0006367">
    <property type="term" value="P:transcription initiation at RNA polymerase II promoter"/>
    <property type="evidence" value="ECO:0007669"/>
    <property type="project" value="TreeGrafter"/>
</dbReference>
<evidence type="ECO:0000256" key="5">
    <source>
        <dbReference type="ARBA" id="ARBA00023163"/>
    </source>
</evidence>
<feature type="repeat" description="WD" evidence="7">
    <location>
        <begin position="393"/>
        <end position="421"/>
    </location>
</feature>
<reference evidence="10 11" key="1">
    <citation type="submission" date="2014-09" db="EMBL/GenBank/DDBJ databases">
        <authorList>
            <person name="Ellenberger Sabrina"/>
        </authorList>
    </citation>
    <scope>NUCLEOTIDE SEQUENCE [LARGE SCALE GENOMIC DNA]</scope>
    <source>
        <strain evidence="10 11">CBS 412.66</strain>
    </source>
</reference>
<dbReference type="Pfam" id="PF00400">
    <property type="entry name" value="WD40"/>
    <property type="match status" value="6"/>
</dbReference>
<dbReference type="InterPro" id="IPR019775">
    <property type="entry name" value="WD40_repeat_CS"/>
</dbReference>
<feature type="repeat" description="WD" evidence="7">
    <location>
        <begin position="423"/>
        <end position="455"/>
    </location>
</feature>
<evidence type="ECO:0000256" key="2">
    <source>
        <dbReference type="ARBA" id="ARBA00022574"/>
    </source>
</evidence>
<dbReference type="InterPro" id="IPR020472">
    <property type="entry name" value="WD40_PAC1"/>
</dbReference>
<feature type="region of interest" description="Disordered" evidence="8">
    <location>
        <begin position="1"/>
        <end position="21"/>
    </location>
</feature>